<proteinExistence type="predicted"/>
<dbReference type="Gene3D" id="3.10.20.850">
    <property type="entry name" value="Protein of unknown function DUF3861"/>
    <property type="match status" value="1"/>
</dbReference>
<dbReference type="InterPro" id="IPR038194">
    <property type="entry name" value="DUF3861_sf"/>
</dbReference>
<reference evidence="2" key="1">
    <citation type="submission" date="2017-11" db="EMBL/GenBank/DDBJ databases">
        <authorList>
            <person name="Kuznetsova I."/>
            <person name="Sazanova A."/>
            <person name="Chirak E."/>
            <person name="Safronova V."/>
            <person name="Willems A."/>
        </authorList>
    </citation>
    <scope>NUCLEOTIDE SEQUENCE [LARGE SCALE GENOMIC DNA]</scope>
    <source>
        <strain evidence="2">STM 196</strain>
    </source>
</reference>
<organism evidence="1 2">
    <name type="scientific">Phyllobacterium brassicacearum</name>
    <dbReference type="NCBI Taxonomy" id="314235"/>
    <lineage>
        <taxon>Bacteria</taxon>
        <taxon>Pseudomonadati</taxon>
        <taxon>Pseudomonadota</taxon>
        <taxon>Alphaproteobacteria</taxon>
        <taxon>Hyphomicrobiales</taxon>
        <taxon>Phyllobacteriaceae</taxon>
        <taxon>Phyllobacterium</taxon>
    </lineage>
</organism>
<gene>
    <name evidence="1" type="ORF">CU102_03115</name>
</gene>
<evidence type="ECO:0000313" key="2">
    <source>
        <dbReference type="Proteomes" id="UP000241444"/>
    </source>
</evidence>
<protein>
    <submittedName>
        <fullName evidence="1">DUF3861 domain-containing protein</fullName>
    </submittedName>
</protein>
<accession>A0A2P7BUG6</accession>
<sequence length="105" mass="11382">MASSGYTYEVSLRLVRGRDGHAPGKPATVTFEHISHDDIIAIVERMRGNSGFPPETAAAVALGTKLLGEVMLKEKHNPLFNPLRAGLHAFITALKNTTTTERTDP</sequence>
<dbReference type="RefSeq" id="WP_106709523.1">
    <property type="nucleotide sequence ID" value="NZ_PGGO01000002.1"/>
</dbReference>
<dbReference type="OrthoDB" id="119700at2"/>
<comment type="caution">
    <text evidence="1">The sequence shown here is derived from an EMBL/GenBank/DDBJ whole genome shotgun (WGS) entry which is preliminary data.</text>
</comment>
<dbReference type="InterPro" id="IPR024476">
    <property type="entry name" value="DUF3861"/>
</dbReference>
<dbReference type="EMBL" id="PGGO01000002">
    <property type="protein sequence ID" value="PSH70107.1"/>
    <property type="molecule type" value="Genomic_DNA"/>
</dbReference>
<keyword evidence="2" id="KW-1185">Reference proteome</keyword>
<dbReference type="AlphaFoldDB" id="A0A2P7BUG6"/>
<dbReference type="Proteomes" id="UP000241444">
    <property type="component" value="Unassembled WGS sequence"/>
</dbReference>
<dbReference type="Pfam" id="PF12977">
    <property type="entry name" value="DUF3861"/>
    <property type="match status" value="1"/>
</dbReference>
<name>A0A2P7BUG6_9HYPH</name>
<evidence type="ECO:0000313" key="1">
    <source>
        <dbReference type="EMBL" id="PSH70107.1"/>
    </source>
</evidence>